<dbReference type="Proteomes" id="UP000006671">
    <property type="component" value="Unassembled WGS sequence"/>
</dbReference>
<name>D2VGD1_NAEGR</name>
<protein>
    <submittedName>
        <fullName evidence="2">Predicted protein</fullName>
    </submittedName>
</protein>
<feature type="compositionally biased region" description="Low complexity" evidence="1">
    <location>
        <begin position="41"/>
        <end position="62"/>
    </location>
</feature>
<keyword evidence="3" id="KW-1185">Reference proteome</keyword>
<dbReference type="AlphaFoldDB" id="D2VGD1"/>
<dbReference type="OrthoDB" id="109291at2759"/>
<dbReference type="SUPFAM" id="SSF160379">
    <property type="entry name" value="SP0830-like"/>
    <property type="match status" value="2"/>
</dbReference>
<dbReference type="KEGG" id="ngr:NAEGRDRAFT_67934"/>
<dbReference type="PANTHER" id="PTHR36439">
    <property type="entry name" value="BLL4334 PROTEIN"/>
    <property type="match status" value="1"/>
</dbReference>
<sequence>MHRYVLLLRGINVGGSKSIKMADLKKTLSNIKFKPSDDNNKSSSNNSSNTSSLNNSNNSDDSAGAVDNIQKLQNIKSYLASGNVIFDLNLKLLSNDERRLEEEITNILMKEFTFDVPVMIRHATEFHQIIANNPFYSVKEKKIDDLYICLLISKPQGELVENMMKDNKDSYSPDEFEIVDSTDAADATCCIYLRLKSGAAKTKLTNNMLEKKFKVNATSRNWKTMLELKKLLQ</sequence>
<dbReference type="RefSeq" id="XP_002676686.1">
    <property type="nucleotide sequence ID" value="XM_002676640.1"/>
</dbReference>
<dbReference type="EMBL" id="GG738870">
    <property type="protein sequence ID" value="EFC43942.1"/>
    <property type="molecule type" value="Genomic_DNA"/>
</dbReference>
<accession>D2VGD1</accession>
<evidence type="ECO:0000256" key="1">
    <source>
        <dbReference type="SAM" id="MobiDB-lite"/>
    </source>
</evidence>
<organism evidence="3">
    <name type="scientific">Naegleria gruberi</name>
    <name type="common">Amoeba</name>
    <dbReference type="NCBI Taxonomy" id="5762"/>
    <lineage>
        <taxon>Eukaryota</taxon>
        <taxon>Discoba</taxon>
        <taxon>Heterolobosea</taxon>
        <taxon>Tetramitia</taxon>
        <taxon>Eutetramitia</taxon>
        <taxon>Vahlkampfiidae</taxon>
        <taxon>Naegleria</taxon>
    </lineage>
</organism>
<dbReference type="InParanoid" id="D2VGD1"/>
<dbReference type="InterPro" id="IPR012545">
    <property type="entry name" value="DUF1697"/>
</dbReference>
<dbReference type="VEuPathDB" id="AmoebaDB:NAEGRDRAFT_67934"/>
<dbReference type="OMA" id="ICANDKF"/>
<evidence type="ECO:0000313" key="2">
    <source>
        <dbReference type="EMBL" id="EFC43942.1"/>
    </source>
</evidence>
<feature type="region of interest" description="Disordered" evidence="1">
    <location>
        <begin position="32"/>
        <end position="64"/>
    </location>
</feature>
<dbReference type="Gene3D" id="3.30.70.1280">
    <property type="entry name" value="SP0830-like domains"/>
    <property type="match status" value="2"/>
</dbReference>
<dbReference type="Pfam" id="PF08002">
    <property type="entry name" value="DUF1697"/>
    <property type="match status" value="2"/>
</dbReference>
<proteinExistence type="predicted"/>
<dbReference type="PANTHER" id="PTHR36439:SF1">
    <property type="entry name" value="DUF1697 DOMAIN-CONTAINING PROTEIN"/>
    <property type="match status" value="1"/>
</dbReference>
<dbReference type="GeneID" id="8850076"/>
<evidence type="ECO:0000313" key="3">
    <source>
        <dbReference type="Proteomes" id="UP000006671"/>
    </source>
</evidence>
<gene>
    <name evidence="2" type="ORF">NAEGRDRAFT_67934</name>
</gene>
<reference evidence="2 3" key="1">
    <citation type="journal article" date="2010" name="Cell">
        <title>The genome of Naegleria gruberi illuminates early eukaryotic versatility.</title>
        <authorList>
            <person name="Fritz-Laylin L.K."/>
            <person name="Prochnik S.E."/>
            <person name="Ginger M.L."/>
            <person name="Dacks J.B."/>
            <person name="Carpenter M.L."/>
            <person name="Field M.C."/>
            <person name="Kuo A."/>
            <person name="Paredez A."/>
            <person name="Chapman J."/>
            <person name="Pham J."/>
            <person name="Shu S."/>
            <person name="Neupane R."/>
            <person name="Cipriano M."/>
            <person name="Mancuso J."/>
            <person name="Tu H."/>
            <person name="Salamov A."/>
            <person name="Lindquist E."/>
            <person name="Shapiro H."/>
            <person name="Lucas S."/>
            <person name="Grigoriev I.V."/>
            <person name="Cande W.Z."/>
            <person name="Fulton C."/>
            <person name="Rokhsar D.S."/>
            <person name="Dawson S.C."/>
        </authorList>
    </citation>
    <scope>NUCLEOTIDE SEQUENCE [LARGE SCALE GENOMIC DNA]</scope>
    <source>
        <strain evidence="2 3">NEG-M</strain>
    </source>
</reference>
<dbReference type="STRING" id="5762.D2VGD1"/>